<sequence>MTKRKICVVVGSRANYSSIKSAMRAIQDHPALELQLIVAASAVLDRYGSVVNLIEKDGFRPHARVTMLIEGETPATMAKSTGLGLIELPTLFEQLGPDVVLTVGDRFETMATTLAAAYMNIPVAHTMGGEVSGTIDESIRHAVTKFAHIHFPASQGAAERIIKLGELPRHVHMVGCPRIDLVAEILGRSSGGLDAGLFDLGVGQQFSVDEPFALVSQHPVTTEYGTGEAQITLTLEAVREQGLAAIVLWPNADAGSDDISRGIRKWRERKLDDRMHFFKNLPIETYVNLMRSAACLVGNSSSGIREGAYIGTPVVNIGTRQHMRDRGDNVIDVGYDKKQISDAIARQVEHGRYAMDPIYGDGTAGTKIADILVTERVDVQKCITY</sequence>
<gene>
    <name evidence="2" type="ordered locus">RPB_1535</name>
</gene>
<dbReference type="InterPro" id="IPR003331">
    <property type="entry name" value="UDP_GlcNAc_Epimerase_2_dom"/>
</dbReference>
<dbReference type="STRING" id="316058.RPB_1535"/>
<protein>
    <submittedName>
        <fullName evidence="2">UDP-N-acetylglucosamine 2-epimerase</fullName>
        <ecNumber evidence="2">5.1.3.14</ecNumber>
    </submittedName>
</protein>
<dbReference type="RefSeq" id="WP_011440433.1">
    <property type="nucleotide sequence ID" value="NC_007778.1"/>
</dbReference>
<dbReference type="GO" id="GO:0008761">
    <property type="term" value="F:UDP-N-acetylglucosamine 2-epimerase activity"/>
    <property type="evidence" value="ECO:0007669"/>
    <property type="project" value="UniProtKB-EC"/>
</dbReference>
<name>Q2IZW5_RHOP2</name>
<evidence type="ECO:0000259" key="1">
    <source>
        <dbReference type="Pfam" id="PF02350"/>
    </source>
</evidence>
<reference evidence="2 3" key="1">
    <citation type="submission" date="2006-01" db="EMBL/GenBank/DDBJ databases">
        <title>Complete sequence of Rhodopseudomonas palustris HaA2.</title>
        <authorList>
            <consortium name="US DOE Joint Genome Institute"/>
            <person name="Copeland A."/>
            <person name="Lucas S."/>
            <person name="Lapidus A."/>
            <person name="Barry K."/>
            <person name="Detter J.C."/>
            <person name="Glavina T."/>
            <person name="Hammon N."/>
            <person name="Israni S."/>
            <person name="Pitluck S."/>
            <person name="Chain P."/>
            <person name="Malfatti S."/>
            <person name="Shin M."/>
            <person name="Vergez L."/>
            <person name="Schmutz J."/>
            <person name="Larimer F."/>
            <person name="Land M."/>
            <person name="Hauser L."/>
            <person name="Pelletier D.A."/>
            <person name="Kyrpides N."/>
            <person name="Anderson I."/>
            <person name="Oda Y."/>
            <person name="Harwood C.S."/>
            <person name="Richardson P."/>
        </authorList>
    </citation>
    <scope>NUCLEOTIDE SEQUENCE [LARGE SCALE GENOMIC DNA]</scope>
    <source>
        <strain evidence="2 3">HaA2</strain>
    </source>
</reference>
<dbReference type="Gene3D" id="3.40.50.2000">
    <property type="entry name" value="Glycogen Phosphorylase B"/>
    <property type="match status" value="2"/>
</dbReference>
<dbReference type="InterPro" id="IPR020004">
    <property type="entry name" value="UDP-GlcNAc_Epase"/>
</dbReference>
<dbReference type="NCBIfam" id="TIGR03568">
    <property type="entry name" value="NeuC_NnaA"/>
    <property type="match status" value="1"/>
</dbReference>
<evidence type="ECO:0000313" key="2">
    <source>
        <dbReference type="EMBL" id="ABD06245.1"/>
    </source>
</evidence>
<dbReference type="CDD" id="cd03786">
    <property type="entry name" value="GTB_UDP-GlcNAc_2-Epimerase"/>
    <property type="match status" value="1"/>
</dbReference>
<feature type="domain" description="UDP-N-acetylglucosamine 2-epimerase" evidence="1">
    <location>
        <begin position="24"/>
        <end position="372"/>
    </location>
</feature>
<dbReference type="Pfam" id="PF02350">
    <property type="entry name" value="Epimerase_2"/>
    <property type="match status" value="1"/>
</dbReference>
<organism evidence="2 3">
    <name type="scientific">Rhodopseudomonas palustris (strain HaA2)</name>
    <dbReference type="NCBI Taxonomy" id="316058"/>
    <lineage>
        <taxon>Bacteria</taxon>
        <taxon>Pseudomonadati</taxon>
        <taxon>Pseudomonadota</taxon>
        <taxon>Alphaproteobacteria</taxon>
        <taxon>Hyphomicrobiales</taxon>
        <taxon>Nitrobacteraceae</taxon>
        <taxon>Rhodopseudomonas</taxon>
    </lineage>
</organism>
<dbReference type="InterPro" id="IPR029767">
    <property type="entry name" value="WecB-like"/>
</dbReference>
<dbReference type="Proteomes" id="UP000008809">
    <property type="component" value="Chromosome"/>
</dbReference>
<proteinExistence type="predicted"/>
<dbReference type="KEGG" id="rpb:RPB_1535"/>
<dbReference type="PANTHER" id="PTHR43174:SF3">
    <property type="entry name" value="UDP-N-ACETYLGLUCOSAMINE 2-EPIMERASE"/>
    <property type="match status" value="1"/>
</dbReference>
<dbReference type="EMBL" id="CP000250">
    <property type="protein sequence ID" value="ABD06245.1"/>
    <property type="molecule type" value="Genomic_DNA"/>
</dbReference>
<accession>Q2IZW5</accession>
<dbReference type="eggNOG" id="COG0381">
    <property type="taxonomic scope" value="Bacteria"/>
</dbReference>
<keyword evidence="2" id="KW-0413">Isomerase</keyword>
<keyword evidence="3" id="KW-1185">Reference proteome</keyword>
<dbReference type="PANTHER" id="PTHR43174">
    <property type="entry name" value="UDP-N-ACETYLGLUCOSAMINE 2-EPIMERASE"/>
    <property type="match status" value="1"/>
</dbReference>
<evidence type="ECO:0000313" key="3">
    <source>
        <dbReference type="Proteomes" id="UP000008809"/>
    </source>
</evidence>
<dbReference type="SUPFAM" id="SSF53756">
    <property type="entry name" value="UDP-Glycosyltransferase/glycogen phosphorylase"/>
    <property type="match status" value="1"/>
</dbReference>
<dbReference type="GO" id="GO:0004553">
    <property type="term" value="F:hydrolase activity, hydrolyzing O-glycosyl compounds"/>
    <property type="evidence" value="ECO:0007669"/>
    <property type="project" value="InterPro"/>
</dbReference>
<dbReference type="HOGENOM" id="CLU_061127_0_0_5"/>
<dbReference type="AlphaFoldDB" id="Q2IZW5"/>
<dbReference type="OrthoDB" id="9803238at2"/>
<dbReference type="EC" id="5.1.3.14" evidence="2"/>
<dbReference type="GO" id="GO:0006047">
    <property type="term" value="P:UDP-N-acetylglucosamine metabolic process"/>
    <property type="evidence" value="ECO:0007669"/>
    <property type="project" value="InterPro"/>
</dbReference>